<proteinExistence type="predicted"/>
<reference evidence="4 5" key="1">
    <citation type="journal article" date="2016" name="Appl. Environ. Microbiol.">
        <title>Function and Phylogeny of Bacterial Butyryl Coenzyme A:Acetate Transferases and Their Diversity in the Proximal Colon of Swine.</title>
        <authorList>
            <person name="Trachsel J."/>
            <person name="Bayles D.O."/>
            <person name="Looft T."/>
            <person name="Levine U.Y."/>
            <person name="Allen H.K."/>
        </authorList>
    </citation>
    <scope>NUCLEOTIDE SEQUENCE [LARGE SCALE GENOMIC DNA]</scope>
    <source>
        <strain evidence="4 5">68-3-10</strain>
    </source>
</reference>
<keyword evidence="1" id="KW-0472">Membrane</keyword>
<feature type="domain" description="Gram-positive pilin subunit D1 N-terminal" evidence="3">
    <location>
        <begin position="73"/>
        <end position="167"/>
    </location>
</feature>
<dbReference type="InterPro" id="IPR032364">
    <property type="entry name" value="GramPos_pilinD1_N"/>
</dbReference>
<evidence type="ECO:0000256" key="2">
    <source>
        <dbReference type="SAM" id="SignalP"/>
    </source>
</evidence>
<keyword evidence="1" id="KW-0812">Transmembrane</keyword>
<dbReference type="EMBL" id="MJIE01000001">
    <property type="protein sequence ID" value="OLR56913.1"/>
    <property type="molecule type" value="Genomic_DNA"/>
</dbReference>
<keyword evidence="2" id="KW-0732">Signal</keyword>
<sequence length="230" mass="25111">MLVIVLMLMQGFVSAFAAENGYMPDLVSGKKGTLTICCEYNTNGKTFSFSGMKFKCTKVATINVKKGVVSYIPEVNFAVANISFTGMTASKSNEAAKKLYQIAKQKDLKMTASETGSSGCVTFSNLNPGMYLVVQSSVHKQGRDTYSSEPFLVSVPLASGENKNAYWEYSVTSMPKISTYHPGKVPDKPDLPGKNPRTGDTTPLAFWGILMISAGFAITILMYVRRKKDR</sequence>
<name>A0A1Q9JL25_9FIRM</name>
<accession>A0A1Q9JL25</accession>
<protein>
    <recommendedName>
        <fullName evidence="3">Gram-positive pilin subunit D1 N-terminal domain-containing protein</fullName>
    </recommendedName>
</protein>
<keyword evidence="1" id="KW-1133">Transmembrane helix</keyword>
<gene>
    <name evidence="4" type="ORF">BHK98_02735</name>
</gene>
<evidence type="ECO:0000256" key="1">
    <source>
        <dbReference type="SAM" id="Phobius"/>
    </source>
</evidence>
<evidence type="ECO:0000313" key="4">
    <source>
        <dbReference type="EMBL" id="OLR56913.1"/>
    </source>
</evidence>
<evidence type="ECO:0000259" key="3">
    <source>
        <dbReference type="Pfam" id="PF16555"/>
    </source>
</evidence>
<organism evidence="4 5">
    <name type="scientific">Hornefia porci</name>
    <dbReference type="NCBI Taxonomy" id="2652292"/>
    <lineage>
        <taxon>Bacteria</taxon>
        <taxon>Bacillati</taxon>
        <taxon>Bacillota</taxon>
        <taxon>Clostridia</taxon>
        <taxon>Peptostreptococcales</taxon>
        <taxon>Anaerovoracaceae</taxon>
        <taxon>Hornefia</taxon>
    </lineage>
</organism>
<dbReference type="Pfam" id="PF16555">
    <property type="entry name" value="GramPos_pilinD1"/>
    <property type="match status" value="1"/>
</dbReference>
<dbReference type="AlphaFoldDB" id="A0A1Q9JL25"/>
<comment type="caution">
    <text evidence="4">The sequence shown here is derived from an EMBL/GenBank/DDBJ whole genome shotgun (WGS) entry which is preliminary data.</text>
</comment>
<dbReference type="Gene3D" id="2.60.40.10">
    <property type="entry name" value="Immunoglobulins"/>
    <property type="match status" value="1"/>
</dbReference>
<dbReference type="InterPro" id="IPR013783">
    <property type="entry name" value="Ig-like_fold"/>
</dbReference>
<evidence type="ECO:0000313" key="5">
    <source>
        <dbReference type="Proteomes" id="UP000187404"/>
    </source>
</evidence>
<feature type="signal peptide" evidence="2">
    <location>
        <begin position="1"/>
        <end position="17"/>
    </location>
</feature>
<feature type="chain" id="PRO_5012615851" description="Gram-positive pilin subunit D1 N-terminal domain-containing protein" evidence="2">
    <location>
        <begin position="18"/>
        <end position="230"/>
    </location>
</feature>
<dbReference type="STRING" id="1261640.BHK98_02735"/>
<dbReference type="Proteomes" id="UP000187404">
    <property type="component" value="Unassembled WGS sequence"/>
</dbReference>
<keyword evidence="5" id="KW-1185">Reference proteome</keyword>
<feature type="transmembrane region" description="Helical" evidence="1">
    <location>
        <begin position="204"/>
        <end position="224"/>
    </location>
</feature>